<reference evidence="1" key="1">
    <citation type="submission" date="2021-06" db="EMBL/GenBank/DDBJ databases">
        <authorList>
            <person name="Kallberg Y."/>
            <person name="Tangrot J."/>
            <person name="Rosling A."/>
        </authorList>
    </citation>
    <scope>NUCLEOTIDE SEQUENCE</scope>
    <source>
        <strain evidence="1">IN212</strain>
    </source>
</reference>
<accession>A0A9N9BBQ7</accession>
<gene>
    <name evidence="1" type="ORF">RFULGI_LOCUS5042</name>
</gene>
<comment type="caution">
    <text evidence="1">The sequence shown here is derived from an EMBL/GenBank/DDBJ whole genome shotgun (WGS) entry which is preliminary data.</text>
</comment>
<dbReference type="AlphaFoldDB" id="A0A9N9BBQ7"/>
<keyword evidence="2" id="KW-1185">Reference proteome</keyword>
<organism evidence="1 2">
    <name type="scientific">Racocetra fulgida</name>
    <dbReference type="NCBI Taxonomy" id="60492"/>
    <lineage>
        <taxon>Eukaryota</taxon>
        <taxon>Fungi</taxon>
        <taxon>Fungi incertae sedis</taxon>
        <taxon>Mucoromycota</taxon>
        <taxon>Glomeromycotina</taxon>
        <taxon>Glomeromycetes</taxon>
        <taxon>Diversisporales</taxon>
        <taxon>Gigasporaceae</taxon>
        <taxon>Racocetra</taxon>
    </lineage>
</organism>
<dbReference type="Proteomes" id="UP000789396">
    <property type="component" value="Unassembled WGS sequence"/>
</dbReference>
<sequence length="107" mass="12480">MELGNEVKEKLIELYEKCATKFVLTKIKTRALGCLTNVITDKINQHINDKLKAGLEKFQKERSKQLKKMQNIISKKETNNSQKKKKTAETSKLDIKKLIRDNFKKTK</sequence>
<evidence type="ECO:0000313" key="1">
    <source>
        <dbReference type="EMBL" id="CAG8560605.1"/>
    </source>
</evidence>
<protein>
    <submittedName>
        <fullName evidence="1">14361_t:CDS:1</fullName>
    </submittedName>
</protein>
<evidence type="ECO:0000313" key="2">
    <source>
        <dbReference type="Proteomes" id="UP000789396"/>
    </source>
</evidence>
<name>A0A9N9BBQ7_9GLOM</name>
<proteinExistence type="predicted"/>
<dbReference type="EMBL" id="CAJVPZ010005389">
    <property type="protein sequence ID" value="CAG8560605.1"/>
    <property type="molecule type" value="Genomic_DNA"/>
</dbReference>